<feature type="signal peptide" evidence="3">
    <location>
        <begin position="1"/>
        <end position="29"/>
    </location>
</feature>
<gene>
    <name evidence="4" type="ORF">HX89_01985</name>
</gene>
<keyword evidence="5" id="KW-1185">Reference proteome</keyword>
<dbReference type="GeneID" id="66569938"/>
<feature type="compositionally biased region" description="Low complexity" evidence="1">
    <location>
        <begin position="357"/>
        <end position="381"/>
    </location>
</feature>
<evidence type="ECO:0008006" key="6">
    <source>
        <dbReference type="Google" id="ProtNLM"/>
    </source>
</evidence>
<evidence type="ECO:0000256" key="3">
    <source>
        <dbReference type="SAM" id="SignalP"/>
    </source>
</evidence>
<keyword evidence="2" id="KW-0812">Transmembrane</keyword>
<protein>
    <recommendedName>
        <fullName evidence="6">Gram-positive cocci surface proteins LPxTG domain-containing protein</fullName>
    </recommendedName>
</protein>
<feature type="transmembrane region" description="Helical" evidence="2">
    <location>
        <begin position="394"/>
        <end position="414"/>
    </location>
</feature>
<dbReference type="PRINTS" id="PR01217">
    <property type="entry name" value="PRICHEXTENSN"/>
</dbReference>
<feature type="compositionally biased region" description="Pro residues" evidence="1">
    <location>
        <begin position="279"/>
        <end position="356"/>
    </location>
</feature>
<dbReference type="eggNOG" id="COG0840">
    <property type="taxonomic scope" value="Bacteria"/>
</dbReference>
<evidence type="ECO:0000256" key="1">
    <source>
        <dbReference type="SAM" id="MobiDB-lite"/>
    </source>
</evidence>
<organism evidence="4 5">
    <name type="scientific">Dermacoccus nishinomiyaensis</name>
    <dbReference type="NCBI Taxonomy" id="1274"/>
    <lineage>
        <taxon>Bacteria</taxon>
        <taxon>Bacillati</taxon>
        <taxon>Actinomycetota</taxon>
        <taxon>Actinomycetes</taxon>
        <taxon>Micrococcales</taxon>
        <taxon>Dermacoccaceae</taxon>
        <taxon>Dermacoccus</taxon>
    </lineage>
</organism>
<feature type="region of interest" description="Disordered" evidence="1">
    <location>
        <begin position="274"/>
        <end position="386"/>
    </location>
</feature>
<dbReference type="RefSeq" id="WP_038566616.1">
    <property type="nucleotide sequence ID" value="NZ_CP008889.1"/>
</dbReference>
<keyword evidence="2" id="KW-0472">Membrane</keyword>
<evidence type="ECO:0000256" key="2">
    <source>
        <dbReference type="SAM" id="Phobius"/>
    </source>
</evidence>
<accession>A0A075JE53</accession>
<dbReference type="AlphaFoldDB" id="A0A075JE53"/>
<keyword evidence="3" id="KW-0732">Signal</keyword>
<feature type="chain" id="PRO_5001707061" description="Gram-positive cocci surface proteins LPxTG domain-containing protein" evidence="3">
    <location>
        <begin position="30"/>
        <end position="420"/>
    </location>
</feature>
<evidence type="ECO:0000313" key="4">
    <source>
        <dbReference type="EMBL" id="AIF39950.1"/>
    </source>
</evidence>
<dbReference type="Proteomes" id="UP000027986">
    <property type="component" value="Chromosome"/>
</dbReference>
<name>A0A075JE53_9MICO</name>
<dbReference type="HOGENOM" id="CLU_653323_0_0_11"/>
<dbReference type="KEGG" id="dni:HX89_01985"/>
<sequence>MSRSIRVTKAVAVASLFGAATIVAPAANAAQEPSMTITLGATVTGKTVDVAYKDSGVQYYANDGRKAMSRYGAMAFFVDYGDDSDPDGYDGRPGLTCETTGPTSPFRDSVSSGYSHTYRKAGTYTITATGYYCGEGGLQTVEKTTTVNIAKPAPAPKVRAAAHIEYTVDGLTATLVPSVTGTQHEMKYGRNKHAKYGVPLVYTMSFPEGAEVSGGATKGGIKRATCTKHGSVEFDPVMLSGDPVVVTFPKPGTYEVTLSADVCTSQRIVSKTVTIVVPPTDPTPTDPTPEPTTPTPKPTEPTPTPTTPVPTTPAPTTPVPTTPVPTTPAPTTPVPTTPAPTTPAPTTPAPTTPVPTTPTTNTTVPTTTTSTTAATTPGTGPKVETDRMGDDTNALSLGVAGLVGAGALGGIVVARRRLQQ</sequence>
<reference evidence="4 5" key="1">
    <citation type="submission" date="2014-07" db="EMBL/GenBank/DDBJ databases">
        <title>Genome Sequencing of Dermacoccus nishinomiyaensis.</title>
        <authorList>
            <person name="Hong K.W."/>
            <person name="Chan K.G."/>
        </authorList>
    </citation>
    <scope>NUCLEOTIDE SEQUENCE [LARGE SCALE GENOMIC DNA]</scope>
    <source>
        <strain evidence="4 5">M25</strain>
    </source>
</reference>
<evidence type="ECO:0000313" key="5">
    <source>
        <dbReference type="Proteomes" id="UP000027986"/>
    </source>
</evidence>
<proteinExistence type="predicted"/>
<keyword evidence="2" id="KW-1133">Transmembrane helix</keyword>
<dbReference type="EMBL" id="CP008889">
    <property type="protein sequence ID" value="AIF39950.1"/>
    <property type="molecule type" value="Genomic_DNA"/>
</dbReference>